<name>A0A0E9VAV1_ANGAN</name>
<reference evidence="1" key="1">
    <citation type="submission" date="2014-11" db="EMBL/GenBank/DDBJ databases">
        <authorList>
            <person name="Amaro Gonzalez C."/>
        </authorList>
    </citation>
    <scope>NUCLEOTIDE SEQUENCE</scope>
</reference>
<protein>
    <submittedName>
        <fullName evidence="1">Uncharacterized protein</fullName>
    </submittedName>
</protein>
<reference evidence="1" key="2">
    <citation type="journal article" date="2015" name="Fish Shellfish Immunol.">
        <title>Early steps in the European eel (Anguilla anguilla)-Vibrio vulnificus interaction in the gills: Role of the RtxA13 toxin.</title>
        <authorList>
            <person name="Callol A."/>
            <person name="Pajuelo D."/>
            <person name="Ebbesson L."/>
            <person name="Teles M."/>
            <person name="MacKenzie S."/>
            <person name="Amaro C."/>
        </authorList>
    </citation>
    <scope>NUCLEOTIDE SEQUENCE</scope>
</reference>
<accession>A0A0E9VAV1</accession>
<evidence type="ECO:0000313" key="1">
    <source>
        <dbReference type="EMBL" id="JAH75182.1"/>
    </source>
</evidence>
<proteinExistence type="predicted"/>
<dbReference type="EMBL" id="GBXM01033395">
    <property type="protein sequence ID" value="JAH75182.1"/>
    <property type="molecule type" value="Transcribed_RNA"/>
</dbReference>
<sequence>MLGTPATKTVGLP</sequence>
<organism evidence="1">
    <name type="scientific">Anguilla anguilla</name>
    <name type="common">European freshwater eel</name>
    <name type="synonym">Muraena anguilla</name>
    <dbReference type="NCBI Taxonomy" id="7936"/>
    <lineage>
        <taxon>Eukaryota</taxon>
        <taxon>Metazoa</taxon>
        <taxon>Chordata</taxon>
        <taxon>Craniata</taxon>
        <taxon>Vertebrata</taxon>
        <taxon>Euteleostomi</taxon>
        <taxon>Actinopterygii</taxon>
        <taxon>Neopterygii</taxon>
        <taxon>Teleostei</taxon>
        <taxon>Anguilliformes</taxon>
        <taxon>Anguillidae</taxon>
        <taxon>Anguilla</taxon>
    </lineage>
</organism>